<dbReference type="PANTHER" id="PTHR21301">
    <property type="entry name" value="REVERSE TRANSCRIPTASE"/>
    <property type="match status" value="1"/>
</dbReference>
<name>A0AAD9UX31_ACRCE</name>
<dbReference type="Gene3D" id="3.80.20.20">
    <property type="entry name" value="Receptor L-domain"/>
    <property type="match status" value="1"/>
</dbReference>
<dbReference type="SUPFAM" id="SSF52058">
    <property type="entry name" value="L domain-like"/>
    <property type="match status" value="1"/>
</dbReference>
<comment type="caution">
    <text evidence="2">The sequence shown here is derived from an EMBL/GenBank/DDBJ whole genome shotgun (WGS) entry which is preliminary data.</text>
</comment>
<dbReference type="InterPro" id="IPR036941">
    <property type="entry name" value="Rcpt_L-dom_sf"/>
</dbReference>
<dbReference type="EMBL" id="JARQWQ010000083">
    <property type="protein sequence ID" value="KAK2552770.1"/>
    <property type="molecule type" value="Genomic_DNA"/>
</dbReference>
<evidence type="ECO:0000313" key="2">
    <source>
        <dbReference type="EMBL" id="KAK2552770.1"/>
    </source>
</evidence>
<protein>
    <recommendedName>
        <fullName evidence="1">Receptor L-domain domain-containing protein</fullName>
    </recommendedName>
</protein>
<reference evidence="2" key="1">
    <citation type="journal article" date="2023" name="G3 (Bethesda)">
        <title>Whole genome assembly and annotation of the endangered Caribbean coral Acropora cervicornis.</title>
        <authorList>
            <person name="Selwyn J.D."/>
            <person name="Vollmer S.V."/>
        </authorList>
    </citation>
    <scope>NUCLEOTIDE SEQUENCE</scope>
    <source>
        <strain evidence="2">K2</strain>
    </source>
</reference>
<dbReference type="AlphaFoldDB" id="A0AAD9UX31"/>
<keyword evidence="3" id="KW-1185">Reference proteome</keyword>
<sequence>MNLRFSHLLDNRSDDTDFNNKCEEMCQFFKKRGYPDSAVTTGKHRAQEIDRETALQTSQDKETDRIPFTHTYHPQNLAIKNVILKNFKILRNDPETKHMFSLPPLISFKRDKNLGNLLVRSAFKFNDQPGTFTCKRTRCKTCPFLSNTVKISGPNRSVKVTDHFTCISTNVIYCITCTLCKKICIGETGRRLADRFREHLRDAEQNNTDASKPVARHFNLPSHSHHNMTICGLSLHHGNTESRKNLEQKFIFQLGIGTRLDEKLGKIEKVKGYILIRESSSLTSLNFLKNLKEISPRPNIFVKGQFEVYNDRMFLLVEFALVSFSRYQNMSVRYFIDTQGFIL</sequence>
<evidence type="ECO:0000313" key="3">
    <source>
        <dbReference type="Proteomes" id="UP001249851"/>
    </source>
</evidence>
<dbReference type="InterPro" id="IPR000494">
    <property type="entry name" value="Rcpt_L-dom"/>
</dbReference>
<proteinExistence type="predicted"/>
<organism evidence="2 3">
    <name type="scientific">Acropora cervicornis</name>
    <name type="common">Staghorn coral</name>
    <dbReference type="NCBI Taxonomy" id="6130"/>
    <lineage>
        <taxon>Eukaryota</taxon>
        <taxon>Metazoa</taxon>
        <taxon>Cnidaria</taxon>
        <taxon>Anthozoa</taxon>
        <taxon>Hexacorallia</taxon>
        <taxon>Scleractinia</taxon>
        <taxon>Astrocoeniina</taxon>
        <taxon>Acroporidae</taxon>
        <taxon>Acropora</taxon>
    </lineage>
</organism>
<accession>A0AAD9UX31</accession>
<gene>
    <name evidence="2" type="ORF">P5673_025925</name>
</gene>
<dbReference type="Proteomes" id="UP001249851">
    <property type="component" value="Unassembled WGS sequence"/>
</dbReference>
<dbReference type="Pfam" id="PF01030">
    <property type="entry name" value="Recep_L_domain"/>
    <property type="match status" value="1"/>
</dbReference>
<evidence type="ECO:0000259" key="1">
    <source>
        <dbReference type="Pfam" id="PF01030"/>
    </source>
</evidence>
<dbReference type="PANTHER" id="PTHR21301:SF10">
    <property type="entry name" value="REVERSE TRANSCRIPTASE DOMAIN-CONTAINING PROTEIN"/>
    <property type="match status" value="1"/>
</dbReference>
<feature type="domain" description="Receptor L-domain" evidence="1">
    <location>
        <begin position="258"/>
        <end position="310"/>
    </location>
</feature>
<dbReference type="CDD" id="cd10442">
    <property type="entry name" value="GIY-YIG_PLEs"/>
    <property type="match status" value="1"/>
</dbReference>
<reference evidence="2" key="2">
    <citation type="journal article" date="2023" name="Science">
        <title>Genomic signatures of disease resistance in endangered staghorn corals.</title>
        <authorList>
            <person name="Vollmer S.V."/>
            <person name="Selwyn J.D."/>
            <person name="Despard B.A."/>
            <person name="Roesel C.L."/>
        </authorList>
    </citation>
    <scope>NUCLEOTIDE SEQUENCE</scope>
    <source>
        <strain evidence="2">K2</strain>
    </source>
</reference>